<evidence type="ECO:0000259" key="7">
    <source>
        <dbReference type="PROSITE" id="PS50111"/>
    </source>
</evidence>
<keyword evidence="1" id="KW-0488">Methylation</keyword>
<reference evidence="9 10" key="1">
    <citation type="submission" date="2021-12" db="EMBL/GenBank/DDBJ databases">
        <title>Genome seq of P8.</title>
        <authorList>
            <person name="Seo T."/>
        </authorList>
    </citation>
    <scope>NUCLEOTIDE SEQUENCE [LARGE SCALE GENOMIC DNA]</scope>
    <source>
        <strain evidence="9 10">P8</strain>
    </source>
</reference>
<evidence type="ECO:0000256" key="4">
    <source>
        <dbReference type="SAM" id="Coils"/>
    </source>
</evidence>
<gene>
    <name evidence="9" type="ORF">LXT13_04910</name>
</gene>
<organism evidence="9 10">
    <name type="scientific">Pelomonas cellulosilytica</name>
    <dbReference type="NCBI Taxonomy" id="2906762"/>
    <lineage>
        <taxon>Bacteria</taxon>
        <taxon>Pseudomonadati</taxon>
        <taxon>Pseudomonadota</taxon>
        <taxon>Betaproteobacteria</taxon>
        <taxon>Burkholderiales</taxon>
        <taxon>Sphaerotilaceae</taxon>
        <taxon>Roseateles</taxon>
    </lineage>
</organism>
<evidence type="ECO:0000313" key="10">
    <source>
        <dbReference type="Proteomes" id="UP001200741"/>
    </source>
</evidence>
<feature type="transmembrane region" description="Helical" evidence="6">
    <location>
        <begin position="12"/>
        <end position="31"/>
    </location>
</feature>
<keyword evidence="10" id="KW-1185">Reference proteome</keyword>
<dbReference type="EMBL" id="JAJTWU010000002">
    <property type="protein sequence ID" value="MCE4553787.1"/>
    <property type="molecule type" value="Genomic_DNA"/>
</dbReference>
<keyword evidence="4" id="KW-0175">Coiled coil</keyword>
<dbReference type="PANTHER" id="PTHR43531">
    <property type="entry name" value="PROTEIN ICFG"/>
    <property type="match status" value="1"/>
</dbReference>
<evidence type="ECO:0000256" key="1">
    <source>
        <dbReference type="ARBA" id="ARBA00022481"/>
    </source>
</evidence>
<dbReference type="RefSeq" id="WP_233370500.1">
    <property type="nucleotide sequence ID" value="NZ_JAJTWU010000002.1"/>
</dbReference>
<dbReference type="Gene3D" id="1.10.287.950">
    <property type="entry name" value="Methyl-accepting chemotaxis protein"/>
    <property type="match status" value="1"/>
</dbReference>
<evidence type="ECO:0000256" key="6">
    <source>
        <dbReference type="SAM" id="Phobius"/>
    </source>
</evidence>
<feature type="compositionally biased region" description="Low complexity" evidence="5">
    <location>
        <begin position="521"/>
        <end position="569"/>
    </location>
</feature>
<evidence type="ECO:0000256" key="5">
    <source>
        <dbReference type="SAM" id="MobiDB-lite"/>
    </source>
</evidence>
<evidence type="ECO:0000259" key="8">
    <source>
        <dbReference type="PROSITE" id="PS50885"/>
    </source>
</evidence>
<dbReference type="InterPro" id="IPR003660">
    <property type="entry name" value="HAMP_dom"/>
</dbReference>
<keyword evidence="6" id="KW-0472">Membrane</keyword>
<dbReference type="Proteomes" id="UP001200741">
    <property type="component" value="Unassembled WGS sequence"/>
</dbReference>
<dbReference type="Pfam" id="PF12729">
    <property type="entry name" value="4HB_MCP_1"/>
    <property type="match status" value="1"/>
</dbReference>
<dbReference type="CDD" id="cd19411">
    <property type="entry name" value="MCP2201-like_sensor"/>
    <property type="match status" value="1"/>
</dbReference>
<dbReference type="InterPro" id="IPR024478">
    <property type="entry name" value="HlyB_4HB_MCP"/>
</dbReference>
<dbReference type="SMART" id="SM00283">
    <property type="entry name" value="MA"/>
    <property type="match status" value="1"/>
</dbReference>
<sequence>MFKSLNITTRLIATLSLLAAVILGLVGLALWQMGTMRASTQEITVNWLPSVELINTMNTATSDFRVAELSHVLSPAEADKARFEKQLSTVAADFDKTRDAYVALISSDRERQLYERFAAEWKRYLDIHRQVLAASRGNDAERARTLLDKEGAPVFDRGSELLDELIKLNHDGGMAESDNAAKAYVSARNAMLAGALAGLLIAGVAGFWLVRSIAGPLARAVDSADRVAEGDFTHVIHADGDDEAARVLKSLDRAQQALSDVVARVRSNAESVATASAEIAQGNHDLSQRTEEQASALEQTAATMEELNATVRNNADSAKQASQLAVGASSIAARGGEVVGRVVETMQGISASSRKIGDIIGVIDGIAFQTNILALNAAVEAARAGEQGRGFAVVAGEVRTLAQRSAEAAKEIKSLIGHSVDQVEQGAGLVDEAGKTMGEIVEAIQRVSDIVGEITSASVEQSSGISQVGDAISQMDQVTQQNAALVEQSAAAAESLKAQAKQLVEVVAVFKLAGQARAAVPRPSVPAPVRSTAPVTRAAPRPSSPRRPAAVPVVAPAPKSQAAPAAPAKVAHDDDWTSF</sequence>
<comment type="caution">
    <text evidence="9">The sequence shown here is derived from an EMBL/GenBank/DDBJ whole genome shotgun (WGS) entry which is preliminary data.</text>
</comment>
<dbReference type="InterPro" id="IPR051310">
    <property type="entry name" value="MCP_chemotaxis"/>
</dbReference>
<keyword evidence="6" id="KW-0812">Transmembrane</keyword>
<dbReference type="Pfam" id="PF00015">
    <property type="entry name" value="MCPsignal"/>
    <property type="match status" value="1"/>
</dbReference>
<evidence type="ECO:0000313" key="9">
    <source>
        <dbReference type="EMBL" id="MCE4553787.1"/>
    </source>
</evidence>
<dbReference type="CDD" id="cd11386">
    <property type="entry name" value="MCP_signal"/>
    <property type="match status" value="1"/>
</dbReference>
<dbReference type="PANTHER" id="PTHR43531:SF14">
    <property type="entry name" value="METHYL-ACCEPTING CHEMOTAXIS PROTEIN I-RELATED"/>
    <property type="match status" value="1"/>
</dbReference>
<feature type="region of interest" description="Disordered" evidence="5">
    <location>
        <begin position="521"/>
        <end position="579"/>
    </location>
</feature>
<feature type="domain" description="Methyl-accepting transducer" evidence="7">
    <location>
        <begin position="268"/>
        <end position="497"/>
    </location>
</feature>
<evidence type="ECO:0000256" key="3">
    <source>
        <dbReference type="PROSITE-ProRule" id="PRU00284"/>
    </source>
</evidence>
<dbReference type="PRINTS" id="PR00260">
    <property type="entry name" value="CHEMTRNSDUCR"/>
</dbReference>
<evidence type="ECO:0000256" key="2">
    <source>
        <dbReference type="ARBA" id="ARBA00029447"/>
    </source>
</evidence>
<dbReference type="CDD" id="cd06225">
    <property type="entry name" value="HAMP"/>
    <property type="match status" value="1"/>
</dbReference>
<proteinExistence type="inferred from homology"/>
<dbReference type="InterPro" id="IPR004089">
    <property type="entry name" value="MCPsignal_dom"/>
</dbReference>
<name>A0ABS8XLX7_9BURK</name>
<feature type="transmembrane region" description="Helical" evidence="6">
    <location>
        <begin position="190"/>
        <end position="210"/>
    </location>
</feature>
<dbReference type="InterPro" id="IPR004090">
    <property type="entry name" value="Chemotax_Me-accpt_rcpt"/>
</dbReference>
<accession>A0ABS8XLX7</accession>
<dbReference type="SUPFAM" id="SSF58104">
    <property type="entry name" value="Methyl-accepting chemotaxis protein (MCP) signaling domain"/>
    <property type="match status" value="1"/>
</dbReference>
<dbReference type="PROSITE" id="PS50111">
    <property type="entry name" value="CHEMOTAXIS_TRANSDUC_2"/>
    <property type="match status" value="1"/>
</dbReference>
<feature type="coiled-coil region" evidence="4">
    <location>
        <begin position="287"/>
        <end position="314"/>
    </location>
</feature>
<dbReference type="InterPro" id="IPR047347">
    <property type="entry name" value="YvaQ-like_sensor"/>
</dbReference>
<dbReference type="Pfam" id="PF00672">
    <property type="entry name" value="HAMP"/>
    <property type="match status" value="1"/>
</dbReference>
<dbReference type="PROSITE" id="PS50885">
    <property type="entry name" value="HAMP"/>
    <property type="match status" value="1"/>
</dbReference>
<comment type="similarity">
    <text evidence="2">Belongs to the methyl-accepting chemotaxis (MCP) protein family.</text>
</comment>
<protein>
    <submittedName>
        <fullName evidence="9">Methyl-accepting chemotaxis protein</fullName>
    </submittedName>
</protein>
<feature type="domain" description="HAMP" evidence="8">
    <location>
        <begin position="211"/>
        <end position="263"/>
    </location>
</feature>
<dbReference type="SMART" id="SM00304">
    <property type="entry name" value="HAMP"/>
    <property type="match status" value="1"/>
</dbReference>
<keyword evidence="6" id="KW-1133">Transmembrane helix</keyword>
<feature type="compositionally biased region" description="Basic and acidic residues" evidence="5">
    <location>
        <begin position="570"/>
        <end position="579"/>
    </location>
</feature>
<keyword evidence="3" id="KW-0807">Transducer</keyword>